<name>A0A914XDG4_9BILA</name>
<proteinExistence type="predicted"/>
<feature type="compositionally biased region" description="Basic and acidic residues" evidence="1">
    <location>
        <begin position="71"/>
        <end position="81"/>
    </location>
</feature>
<dbReference type="WBParaSite" id="PSAMB.scaffold751size41986.g8457.t1">
    <property type="protein sequence ID" value="PSAMB.scaffold751size41986.g8457.t1"/>
    <property type="gene ID" value="PSAMB.scaffold751size41986.g8457"/>
</dbReference>
<evidence type="ECO:0000313" key="3">
    <source>
        <dbReference type="Proteomes" id="UP000887566"/>
    </source>
</evidence>
<feature type="transmembrane region" description="Helical" evidence="2">
    <location>
        <begin position="7"/>
        <end position="27"/>
    </location>
</feature>
<reference evidence="4" key="1">
    <citation type="submission" date="2022-11" db="UniProtKB">
        <authorList>
            <consortium name="WormBaseParasite"/>
        </authorList>
    </citation>
    <scope>IDENTIFICATION</scope>
</reference>
<keyword evidence="2" id="KW-1133">Transmembrane helix</keyword>
<dbReference type="AlphaFoldDB" id="A0A914XDG4"/>
<keyword evidence="2" id="KW-0472">Membrane</keyword>
<protein>
    <submittedName>
        <fullName evidence="4">ATP synthase F0 subunit 8</fullName>
    </submittedName>
</protein>
<feature type="region of interest" description="Disordered" evidence="1">
    <location>
        <begin position="67"/>
        <end position="91"/>
    </location>
</feature>
<evidence type="ECO:0000256" key="1">
    <source>
        <dbReference type="SAM" id="MobiDB-lite"/>
    </source>
</evidence>
<keyword evidence="3" id="KW-1185">Reference proteome</keyword>
<evidence type="ECO:0000313" key="4">
    <source>
        <dbReference type="WBParaSite" id="PSAMB.scaffold751size41986.g8457.t1"/>
    </source>
</evidence>
<organism evidence="3 4">
    <name type="scientific">Plectus sambesii</name>
    <dbReference type="NCBI Taxonomy" id="2011161"/>
    <lineage>
        <taxon>Eukaryota</taxon>
        <taxon>Metazoa</taxon>
        <taxon>Ecdysozoa</taxon>
        <taxon>Nematoda</taxon>
        <taxon>Chromadorea</taxon>
        <taxon>Plectida</taxon>
        <taxon>Plectina</taxon>
        <taxon>Plectoidea</taxon>
        <taxon>Plectidae</taxon>
        <taxon>Plectus</taxon>
    </lineage>
</organism>
<sequence length="91" mass="10694">MISYSQVILLYVTAFILLYVLPPITIFQQRLLSYFVGYQAKCIPNTILQFRNVSCFVLYTFDLMKPQRKKSHDEKSRDRDGQSIVSDLRPI</sequence>
<evidence type="ECO:0000256" key="2">
    <source>
        <dbReference type="SAM" id="Phobius"/>
    </source>
</evidence>
<keyword evidence="2" id="KW-0812">Transmembrane</keyword>
<dbReference type="Proteomes" id="UP000887566">
    <property type="component" value="Unplaced"/>
</dbReference>
<accession>A0A914XDG4</accession>